<evidence type="ECO:0000313" key="5">
    <source>
        <dbReference type="EMBL" id="ARF10952.1"/>
    </source>
</evidence>
<dbReference type="PANTHER" id="PTHR23044:SF61">
    <property type="entry name" value="3'-5' EXORIBONUCLEASE 1-RELATED"/>
    <property type="match status" value="1"/>
</dbReference>
<name>A0A1V0SGV7_9VIRU</name>
<keyword evidence="2" id="KW-0378">Hydrolase</keyword>
<dbReference type="InterPro" id="IPR013520">
    <property type="entry name" value="Ribonucl_H"/>
</dbReference>
<organism evidence="5">
    <name type="scientific">Hokovirus HKV1</name>
    <dbReference type="NCBI Taxonomy" id="1977638"/>
    <lineage>
        <taxon>Viruses</taxon>
        <taxon>Varidnaviria</taxon>
        <taxon>Bamfordvirae</taxon>
        <taxon>Nucleocytoviricota</taxon>
        <taxon>Megaviricetes</taxon>
        <taxon>Imitervirales</taxon>
        <taxon>Mimiviridae</taxon>
        <taxon>Klosneuvirinae</taxon>
        <taxon>Hokovirus</taxon>
    </lineage>
</organism>
<dbReference type="EMBL" id="KY684105">
    <property type="protein sequence ID" value="ARF10952.1"/>
    <property type="molecule type" value="Genomic_DNA"/>
</dbReference>
<dbReference type="SMART" id="SM00479">
    <property type="entry name" value="EXOIII"/>
    <property type="match status" value="1"/>
</dbReference>
<accession>A0A1V0SGV7</accession>
<evidence type="ECO:0000256" key="1">
    <source>
        <dbReference type="ARBA" id="ARBA00022722"/>
    </source>
</evidence>
<dbReference type="InterPro" id="IPR036397">
    <property type="entry name" value="RNaseH_sf"/>
</dbReference>
<dbReference type="GO" id="GO:0003676">
    <property type="term" value="F:nucleic acid binding"/>
    <property type="evidence" value="ECO:0007669"/>
    <property type="project" value="InterPro"/>
</dbReference>
<reference evidence="5" key="1">
    <citation type="journal article" date="2017" name="Science">
        <title>Giant viruses with an expanded complement of translation system components.</title>
        <authorList>
            <person name="Schulz F."/>
            <person name="Yutin N."/>
            <person name="Ivanova N.N."/>
            <person name="Ortega D.R."/>
            <person name="Lee T.K."/>
            <person name="Vierheilig J."/>
            <person name="Daims H."/>
            <person name="Horn M."/>
            <person name="Wagner M."/>
            <person name="Jensen G.J."/>
            <person name="Kyrpides N.C."/>
            <person name="Koonin E.V."/>
            <person name="Woyke T."/>
        </authorList>
    </citation>
    <scope>NUCLEOTIDE SEQUENCE</scope>
    <source>
        <strain evidence="5">HKV1</strain>
    </source>
</reference>
<sequence>MVNNHFFSPLQLNYQTQHHDYRFICVLDFEATCDDVSNYDHEIIEFSSLLLRYSPKHNNYITESTFKKYCKPKINSTLTKFCTNLTGITQQQVNNASNFPQILEEHKKWIKEKCGNKKPIIATVGKYDLEVFMYNDCKKWNINNIDDIYKQFIDVNYIFQNFYNIPHGGLKGMLKTLNIESQGNSHNGLDDCINTAQIIIRMVDDGFIVKKNLIYNITKYYNIYLS</sequence>
<feature type="domain" description="Exonuclease" evidence="4">
    <location>
        <begin position="23"/>
        <end position="208"/>
    </location>
</feature>
<dbReference type="GO" id="GO:0000175">
    <property type="term" value="F:3'-5'-RNA exonuclease activity"/>
    <property type="evidence" value="ECO:0007669"/>
    <property type="project" value="InterPro"/>
</dbReference>
<keyword evidence="1" id="KW-0540">Nuclease</keyword>
<dbReference type="InterPro" id="IPR051274">
    <property type="entry name" value="3-5_Exoribonuclease"/>
</dbReference>
<keyword evidence="3 5" id="KW-0269">Exonuclease</keyword>
<protein>
    <submittedName>
        <fullName evidence="5">DEDDh 3'-5' exonuclease domain protein</fullName>
    </submittedName>
</protein>
<dbReference type="SUPFAM" id="SSF53098">
    <property type="entry name" value="Ribonuclease H-like"/>
    <property type="match status" value="1"/>
</dbReference>
<gene>
    <name evidence="5" type="ORF">Hokovirus_3_225</name>
</gene>
<dbReference type="InterPro" id="IPR012337">
    <property type="entry name" value="RNaseH-like_sf"/>
</dbReference>
<dbReference type="Gene3D" id="3.30.420.10">
    <property type="entry name" value="Ribonuclease H-like superfamily/Ribonuclease H"/>
    <property type="match status" value="1"/>
</dbReference>
<dbReference type="InterPro" id="IPR047201">
    <property type="entry name" value="ERI-1_3'hExo-like"/>
</dbReference>
<proteinExistence type="predicted"/>
<evidence type="ECO:0000256" key="3">
    <source>
        <dbReference type="ARBA" id="ARBA00022839"/>
    </source>
</evidence>
<dbReference type="PANTHER" id="PTHR23044">
    <property type="entry name" value="3'-5' EXONUCLEASE ERI1-RELATED"/>
    <property type="match status" value="1"/>
</dbReference>
<evidence type="ECO:0000256" key="2">
    <source>
        <dbReference type="ARBA" id="ARBA00022801"/>
    </source>
</evidence>
<dbReference type="CDD" id="cd06133">
    <property type="entry name" value="ERI-1_3'hExo_like"/>
    <property type="match status" value="1"/>
</dbReference>
<dbReference type="Pfam" id="PF00929">
    <property type="entry name" value="RNase_T"/>
    <property type="match status" value="1"/>
</dbReference>
<evidence type="ECO:0000259" key="4">
    <source>
        <dbReference type="SMART" id="SM00479"/>
    </source>
</evidence>